<comment type="subcellular location">
    <subcellularLocation>
        <location evidence="1 6">Cell membrane</location>
        <topology evidence="1 6">Multi-pass membrane protein</topology>
    </subcellularLocation>
</comment>
<feature type="transmembrane region" description="Helical" evidence="6">
    <location>
        <begin position="32"/>
        <end position="53"/>
    </location>
</feature>
<keyword evidence="3 6" id="KW-0812">Transmembrane</keyword>
<evidence type="ECO:0000256" key="6">
    <source>
        <dbReference type="HAMAP-Rule" id="MF_01515"/>
    </source>
</evidence>
<dbReference type="CDD" id="cd16381">
    <property type="entry name" value="YitT_C_like_1"/>
    <property type="match status" value="1"/>
</dbReference>
<sequence>MLTTLLLIVVLQLVYVSMLTVRTILTIKGYQFMASLLSAIDVLVYVIGFKIVLDNLDQPINLVVYCVSYGVGLFLGMKLEEKLALGYLNISVITKKENIQLVQQLREAGYGVTAWFGEGMEGERLVLSITAHRKQQNRLSKQISELDPNAFMVAYEPKHFQGGFSFQPFRRASSLITLPKKKKAYQI</sequence>
<evidence type="ECO:0000256" key="4">
    <source>
        <dbReference type="ARBA" id="ARBA00022989"/>
    </source>
</evidence>
<dbReference type="PANTHER" id="PTHR40060:SF1">
    <property type="entry name" value="UPF0316 PROTEIN YEBE"/>
    <property type="match status" value="1"/>
</dbReference>
<evidence type="ECO:0000313" key="9">
    <source>
        <dbReference type="EMBL" id="MXQ55925.1"/>
    </source>
</evidence>
<reference evidence="9 10" key="1">
    <citation type="submission" date="2019-12" db="EMBL/GenBank/DDBJ databases">
        <title>Whole-genome analyses of novel actinobacteria.</title>
        <authorList>
            <person name="Sahin N."/>
            <person name="Saygin H."/>
        </authorList>
    </citation>
    <scope>NUCLEOTIDE SEQUENCE [LARGE SCALE GENOMIC DNA]</scope>
    <source>
        <strain evidence="9 10">KC615</strain>
    </source>
</reference>
<dbReference type="EMBL" id="WUUL01000022">
    <property type="protein sequence ID" value="MXQ55925.1"/>
    <property type="molecule type" value="Genomic_DNA"/>
</dbReference>
<organism evidence="9 10">
    <name type="scientific">Shimazuella alba</name>
    <dbReference type="NCBI Taxonomy" id="2690964"/>
    <lineage>
        <taxon>Bacteria</taxon>
        <taxon>Bacillati</taxon>
        <taxon>Bacillota</taxon>
        <taxon>Bacilli</taxon>
        <taxon>Bacillales</taxon>
        <taxon>Thermoactinomycetaceae</taxon>
        <taxon>Shimazuella</taxon>
    </lineage>
</organism>
<evidence type="ECO:0000256" key="2">
    <source>
        <dbReference type="ARBA" id="ARBA00022475"/>
    </source>
</evidence>
<evidence type="ECO:0000259" key="7">
    <source>
        <dbReference type="Pfam" id="PF10035"/>
    </source>
</evidence>
<evidence type="ECO:0000259" key="8">
    <source>
        <dbReference type="Pfam" id="PF18955"/>
    </source>
</evidence>
<keyword evidence="5 6" id="KW-0472">Membrane</keyword>
<dbReference type="GO" id="GO:0005886">
    <property type="term" value="C:plasma membrane"/>
    <property type="evidence" value="ECO:0007669"/>
    <property type="project" value="UniProtKB-SubCell"/>
</dbReference>
<dbReference type="HAMAP" id="MF_01515">
    <property type="entry name" value="UPF0316"/>
    <property type="match status" value="1"/>
</dbReference>
<dbReference type="InterPro" id="IPR044035">
    <property type="entry name" value="DUF5698"/>
</dbReference>
<dbReference type="AlphaFoldDB" id="A0A6I4W158"/>
<gene>
    <name evidence="9" type="ORF">GSM42_19780</name>
</gene>
<dbReference type="InterPro" id="IPR015867">
    <property type="entry name" value="N-reg_PII/ATP_PRibTrfase_C"/>
</dbReference>
<comment type="similarity">
    <text evidence="6">Belongs to the UPF0316 family.</text>
</comment>
<evidence type="ECO:0000313" key="10">
    <source>
        <dbReference type="Proteomes" id="UP000430692"/>
    </source>
</evidence>
<evidence type="ECO:0000256" key="5">
    <source>
        <dbReference type="ARBA" id="ARBA00023136"/>
    </source>
</evidence>
<dbReference type="Pfam" id="PF10035">
    <property type="entry name" value="DUF2179"/>
    <property type="match status" value="1"/>
</dbReference>
<dbReference type="NCBIfam" id="NF003194">
    <property type="entry name" value="PRK04164.1-5"/>
    <property type="match status" value="1"/>
</dbReference>
<dbReference type="RefSeq" id="WP_160803289.1">
    <property type="nucleotide sequence ID" value="NZ_WUUL01000022.1"/>
</dbReference>
<feature type="domain" description="DUF2179" evidence="7">
    <location>
        <begin position="110"/>
        <end position="162"/>
    </location>
</feature>
<feature type="domain" description="DUF5698" evidence="8">
    <location>
        <begin position="20"/>
        <end position="77"/>
    </location>
</feature>
<dbReference type="InterPro" id="IPR019264">
    <property type="entry name" value="DUF2179"/>
</dbReference>
<dbReference type="Gene3D" id="3.30.70.120">
    <property type="match status" value="1"/>
</dbReference>
<protein>
    <recommendedName>
        <fullName evidence="6">UPF0316 protein GSM42_19780</fullName>
    </recommendedName>
</protein>
<dbReference type="Proteomes" id="UP000430692">
    <property type="component" value="Unassembled WGS sequence"/>
</dbReference>
<evidence type="ECO:0000256" key="3">
    <source>
        <dbReference type="ARBA" id="ARBA00022692"/>
    </source>
</evidence>
<proteinExistence type="inferred from homology"/>
<name>A0A6I4W158_9BACL</name>
<keyword evidence="4 6" id="KW-1133">Transmembrane helix</keyword>
<dbReference type="Pfam" id="PF18955">
    <property type="entry name" value="DUF5698"/>
    <property type="match status" value="1"/>
</dbReference>
<keyword evidence="10" id="KW-1185">Reference proteome</keyword>
<keyword evidence="2 6" id="KW-1003">Cell membrane</keyword>
<feature type="transmembrane region" description="Helical" evidence="6">
    <location>
        <begin position="59"/>
        <end position="77"/>
    </location>
</feature>
<accession>A0A6I4W158</accession>
<feature type="transmembrane region" description="Helical" evidence="6">
    <location>
        <begin position="6"/>
        <end position="25"/>
    </location>
</feature>
<comment type="caution">
    <text evidence="9">The sequence shown here is derived from an EMBL/GenBank/DDBJ whole genome shotgun (WGS) entry which is preliminary data.</text>
</comment>
<evidence type="ECO:0000256" key="1">
    <source>
        <dbReference type="ARBA" id="ARBA00004651"/>
    </source>
</evidence>
<dbReference type="InterPro" id="IPR022930">
    <property type="entry name" value="UPF0316"/>
</dbReference>
<dbReference type="PANTHER" id="PTHR40060">
    <property type="entry name" value="UPF0316 PROTEIN YEBE"/>
    <property type="match status" value="1"/>
</dbReference>